<dbReference type="EMBL" id="KC821614">
    <property type="protein sequence ID" value="AGO48067.1"/>
    <property type="molecule type" value="Genomic_DNA"/>
</dbReference>
<dbReference type="GeneID" id="16796855"/>
<name>S0A0Q6_9CAUD</name>
<sequence>MSIDKKYIARDFMIELMSHHGNPKVGKLVEHLVDIYHQEAPDDVDGIKCIDIDAMGVMRFLPKGKEVKLIVGGLAYSNEDRQEGRYGKILSKLMKERGKEELLVLSELEALVNLIKAKYKLEGSFKVLSGEDIRWAYLEDNYDESGFNIGSLGSSCMRYDNCQDACSIYVDNEDHCSILVLLNDDGMVRGRALVWKCSEGRTWLDRIYANDHITEAFKIYAKSKGWSHKLHQNCGTNNSWVNPDGSTTNDEVTIPLSEVSYSVYPYMDTFSYVSTDGVRNFSDCVSRSVFFAQEEPDQQMNQIWDEIDECNINEEDAVYIEYRELYTHYDNCSEVDGEYYLNDDVVSITRVGEIYSRNYYKEDEMIAFCEYRLEYVHLEDYSVCEWSERLQPNEEIEYLEDLDVSVHTDYIDEVYEDRGWFKNSDGDWVEELEEDEEVEEEV</sequence>
<dbReference type="RefSeq" id="YP_008241418.1">
    <property type="nucleotide sequence ID" value="NC_021796.1"/>
</dbReference>
<dbReference type="KEGG" id="vg:16796855"/>
<evidence type="ECO:0000313" key="1">
    <source>
        <dbReference type="EMBL" id="AGO48067.1"/>
    </source>
</evidence>
<protein>
    <submittedName>
        <fullName evidence="1">Uncharacterized protein</fullName>
    </submittedName>
</protein>
<keyword evidence="2" id="KW-1185">Reference proteome</keyword>
<dbReference type="Proteomes" id="UP000014715">
    <property type="component" value="Segment"/>
</dbReference>
<reference evidence="1 2" key="1">
    <citation type="journal article" date="2013" name="Proc. Natl. Acad. Sci. U.S.A.">
        <title>Twelve previously unknown phage genera are ubiquitous in global oceans.</title>
        <authorList>
            <person name="Holmfeldt K."/>
            <person name="Solonenko N."/>
            <person name="Shah M."/>
            <person name="Corrier K."/>
            <person name="Riemann L."/>
            <person name="Verberkmoes N.C."/>
            <person name="Sullivan M.B."/>
        </authorList>
    </citation>
    <scope>NUCLEOTIDE SEQUENCE [LARGE SCALE GENOMIC DNA]</scope>
    <source>
        <strain evidence="1">Phi38:1</strain>
    </source>
</reference>
<gene>
    <name evidence="1" type="ORF">Phi38:1_gp037</name>
</gene>
<proteinExistence type="predicted"/>
<accession>S0A0Q6</accession>
<evidence type="ECO:0000313" key="2">
    <source>
        <dbReference type="Proteomes" id="UP000014715"/>
    </source>
</evidence>
<reference evidence="2" key="2">
    <citation type="submission" date="2013-03" db="EMBL/GenBank/DDBJ databases">
        <title>The Cellulophaga phages: a novel, diverse, and globally ubiquitous model system.</title>
        <authorList>
            <person name="Holmfeldt K."/>
            <person name="Solonenko N."/>
            <person name="Shah M."/>
            <person name="Corrier K."/>
            <person name="Riemann L."/>
            <person name="VerBerkmoes N.C."/>
            <person name="Sullivan M.B."/>
        </authorList>
    </citation>
    <scope>NUCLEOTIDE SEQUENCE [LARGE SCALE GENOMIC DNA]</scope>
</reference>
<organism evidence="1 2">
    <name type="scientific">Cellulophaga phage phi38:1</name>
    <dbReference type="NCBI Taxonomy" id="1327977"/>
    <lineage>
        <taxon>Viruses</taxon>
        <taxon>Duplodnaviria</taxon>
        <taxon>Heunggongvirae</taxon>
        <taxon>Uroviricota</taxon>
        <taxon>Caudoviricetes</taxon>
        <taxon>Pervagoviridae</taxon>
        <taxon>Callevirus</taxon>
        <taxon>Callevirus phi38una</taxon>
    </lineage>
</organism>